<dbReference type="SUPFAM" id="SSF47413">
    <property type="entry name" value="lambda repressor-like DNA-binding domains"/>
    <property type="match status" value="1"/>
</dbReference>
<evidence type="ECO:0000313" key="2">
    <source>
        <dbReference type="EMBL" id="GAA4796612.1"/>
    </source>
</evidence>
<evidence type="ECO:0000259" key="1">
    <source>
        <dbReference type="PROSITE" id="PS50943"/>
    </source>
</evidence>
<comment type="caution">
    <text evidence="2">The sequence shown here is derived from an EMBL/GenBank/DDBJ whole genome shotgun (WGS) entry which is preliminary data.</text>
</comment>
<dbReference type="Proteomes" id="UP001499959">
    <property type="component" value="Unassembled WGS sequence"/>
</dbReference>
<evidence type="ECO:0000313" key="3">
    <source>
        <dbReference type="Proteomes" id="UP001499959"/>
    </source>
</evidence>
<dbReference type="EMBL" id="BAABJE010000010">
    <property type="protein sequence ID" value="GAA4796612.1"/>
    <property type="molecule type" value="Genomic_DNA"/>
</dbReference>
<reference evidence="3" key="1">
    <citation type="journal article" date="2019" name="Int. J. Syst. Evol. Microbiol.">
        <title>The Global Catalogue of Microorganisms (GCM) 10K type strain sequencing project: providing services to taxonomists for standard genome sequencing and annotation.</title>
        <authorList>
            <consortium name="The Broad Institute Genomics Platform"/>
            <consortium name="The Broad Institute Genome Sequencing Center for Infectious Disease"/>
            <person name="Wu L."/>
            <person name="Ma J."/>
        </authorList>
    </citation>
    <scope>NUCLEOTIDE SEQUENCE [LARGE SCALE GENOMIC DNA]</scope>
    <source>
        <strain evidence="3">JCM 18204</strain>
    </source>
</reference>
<organism evidence="2 3">
    <name type="scientific">Lysobacter hankyongensis</name>
    <dbReference type="NCBI Taxonomy" id="1176535"/>
    <lineage>
        <taxon>Bacteria</taxon>
        <taxon>Pseudomonadati</taxon>
        <taxon>Pseudomonadota</taxon>
        <taxon>Gammaproteobacteria</taxon>
        <taxon>Lysobacterales</taxon>
        <taxon>Lysobacteraceae</taxon>
        <taxon>Lysobacter</taxon>
    </lineage>
</organism>
<dbReference type="InterPro" id="IPR001387">
    <property type="entry name" value="Cro/C1-type_HTH"/>
</dbReference>
<dbReference type="Gene3D" id="1.10.260.40">
    <property type="entry name" value="lambda repressor-like DNA-binding domains"/>
    <property type="match status" value="1"/>
</dbReference>
<sequence length="155" mass="17163">MSQTQLAAAVSVARSAVAQWEQLNGPRPTNAHMAQIAVCCNVSYEWLTTGRGAVMTDADDPGTIALDIDLHLYARDDLEKRLLNSFRSLEYPGNQALVELVETLMRRNAHAGMSADVRRKTLRKSSSRLNVQNNLEIDNGIWNHRSKKCAGLDDA</sequence>
<dbReference type="PROSITE" id="PS50943">
    <property type="entry name" value="HTH_CROC1"/>
    <property type="match status" value="1"/>
</dbReference>
<dbReference type="InterPro" id="IPR010982">
    <property type="entry name" value="Lambda_DNA-bd_dom_sf"/>
</dbReference>
<proteinExistence type="predicted"/>
<gene>
    <name evidence="2" type="ORF">GCM10023307_23180</name>
</gene>
<feature type="domain" description="HTH cro/C1-type" evidence="1">
    <location>
        <begin position="1"/>
        <end position="47"/>
    </location>
</feature>
<protein>
    <recommendedName>
        <fullName evidence="1">HTH cro/C1-type domain-containing protein</fullName>
    </recommendedName>
</protein>
<dbReference type="Pfam" id="PF01381">
    <property type="entry name" value="HTH_3"/>
    <property type="match status" value="1"/>
</dbReference>
<accession>A0ABP9BJY8</accession>
<keyword evidence="3" id="KW-1185">Reference proteome</keyword>
<name>A0ABP9BJY8_9GAMM</name>